<feature type="chain" id="PRO_5046894216" evidence="3">
    <location>
        <begin position="26"/>
        <end position="465"/>
    </location>
</feature>
<evidence type="ECO:0000313" key="7">
    <source>
        <dbReference type="Proteomes" id="UP000517916"/>
    </source>
</evidence>
<keyword evidence="7" id="KW-1185">Reference proteome</keyword>
<dbReference type="InterPro" id="IPR013595">
    <property type="entry name" value="Pept_S33_TAP-like_C"/>
</dbReference>
<dbReference type="Pfam" id="PF08386">
    <property type="entry name" value="Abhydrolase_4"/>
    <property type="match status" value="1"/>
</dbReference>
<organism evidence="6 7">
    <name type="scientific">Kutzneria viridogrisea</name>
    <dbReference type="NCBI Taxonomy" id="47990"/>
    <lineage>
        <taxon>Bacteria</taxon>
        <taxon>Bacillati</taxon>
        <taxon>Actinomycetota</taxon>
        <taxon>Actinomycetes</taxon>
        <taxon>Pseudonocardiales</taxon>
        <taxon>Pseudonocardiaceae</taxon>
        <taxon>Kutzneria</taxon>
    </lineage>
</organism>
<evidence type="ECO:0000256" key="3">
    <source>
        <dbReference type="SAM" id="SignalP"/>
    </source>
</evidence>
<feature type="signal peptide" evidence="3">
    <location>
        <begin position="1"/>
        <end position="25"/>
    </location>
</feature>
<protein>
    <submittedName>
        <fullName evidence="6">Pimeloyl-ACP methyl ester carboxylesterase</fullName>
    </submittedName>
</protein>
<feature type="domain" description="Peptidase S33 tripeptidyl aminopeptidase-like C-terminal" evidence="5">
    <location>
        <begin position="380"/>
        <end position="459"/>
    </location>
</feature>
<dbReference type="Proteomes" id="UP000517916">
    <property type="component" value="Unassembled WGS sequence"/>
</dbReference>
<dbReference type="PROSITE" id="PS51257">
    <property type="entry name" value="PROKAR_LIPOPROTEIN"/>
    <property type="match status" value="1"/>
</dbReference>
<accession>A0ABR6BWA2</accession>
<name>A0ABR6BWA2_9PSEU</name>
<dbReference type="PANTHER" id="PTHR43248">
    <property type="entry name" value="2-SUCCINYL-6-HYDROXY-2,4-CYCLOHEXADIENE-1-CARBOXYLATE SYNTHASE"/>
    <property type="match status" value="1"/>
</dbReference>
<evidence type="ECO:0000259" key="5">
    <source>
        <dbReference type="Pfam" id="PF08386"/>
    </source>
</evidence>
<evidence type="ECO:0000259" key="4">
    <source>
        <dbReference type="Pfam" id="PF00561"/>
    </source>
</evidence>
<evidence type="ECO:0000256" key="1">
    <source>
        <dbReference type="ARBA" id="ARBA00010088"/>
    </source>
</evidence>
<comment type="similarity">
    <text evidence="1">Belongs to the peptidase S33 family.</text>
</comment>
<dbReference type="InterPro" id="IPR000073">
    <property type="entry name" value="AB_hydrolase_1"/>
</dbReference>
<keyword evidence="3" id="KW-0732">Signal</keyword>
<keyword evidence="2" id="KW-0378">Hydrolase</keyword>
<dbReference type="SUPFAM" id="SSF53474">
    <property type="entry name" value="alpha/beta-Hydrolases"/>
    <property type="match status" value="1"/>
</dbReference>
<dbReference type="EMBL" id="JACJID010000007">
    <property type="protein sequence ID" value="MBA8930891.1"/>
    <property type="molecule type" value="Genomic_DNA"/>
</dbReference>
<evidence type="ECO:0000313" key="6">
    <source>
        <dbReference type="EMBL" id="MBA8930891.1"/>
    </source>
</evidence>
<dbReference type="Gene3D" id="3.40.50.1820">
    <property type="entry name" value="alpha/beta hydrolase"/>
    <property type="match status" value="1"/>
</dbReference>
<proteinExistence type="inferred from homology"/>
<gene>
    <name evidence="6" type="ORF">BC739_008138</name>
</gene>
<sequence>MRRVLTFALATAVTATVAAAVPAQAASLTWQACGNSGAECASLKVPLDWAHPSGPQITLAASRVRAADPQHRIGTLFVNFGGPGGPAMPIVRDGAAMVFPQQLRDRFDIVGIDPRGVGDSTPTITCELPTSDPRVSRFPSSRAEYDRLVAYNREVGEGCRRATGPLIDHVDTISAARDFEAARIALGESKVSWLGLSYGTLLGATYAQFYPNRVRSAVLDGAVDHTIGSWRLASDEAKSAEGVFAKFADWCRTTDSCAMHGRDLTAEYRALLDRASHKPVPAQGFPAGANAEQIGFVTYSTLATPPGRWAELAQGISDAVAATPNAAFFAGPSASEAAYRVISCHDFPSDVRGYADLAARIREVNRIAPNIGGYTEGWDVQAGCLGWPVPPANPWASTPVRGASNVLVVTGSNDPSTPRPWALGLVSQIQGAKLLEWNGVGHTGYFNDGPTKQREVDHLITSLGR</sequence>
<dbReference type="InterPro" id="IPR051601">
    <property type="entry name" value="Serine_prot/Carboxylest_S33"/>
</dbReference>
<dbReference type="Pfam" id="PF00561">
    <property type="entry name" value="Abhydrolase_1"/>
    <property type="match status" value="1"/>
</dbReference>
<dbReference type="PANTHER" id="PTHR43248:SF30">
    <property type="entry name" value="AB HYDROLASE-1 DOMAIN-CONTAINING PROTEIN"/>
    <property type="match status" value="1"/>
</dbReference>
<dbReference type="InterPro" id="IPR029058">
    <property type="entry name" value="AB_hydrolase_fold"/>
</dbReference>
<evidence type="ECO:0000256" key="2">
    <source>
        <dbReference type="ARBA" id="ARBA00022801"/>
    </source>
</evidence>
<feature type="domain" description="AB hydrolase-1" evidence="4">
    <location>
        <begin position="83"/>
        <end position="247"/>
    </location>
</feature>
<dbReference type="RefSeq" id="WP_182840124.1">
    <property type="nucleotide sequence ID" value="NZ_BAAABQ010000018.1"/>
</dbReference>
<comment type="caution">
    <text evidence="6">The sequence shown here is derived from an EMBL/GenBank/DDBJ whole genome shotgun (WGS) entry which is preliminary data.</text>
</comment>
<reference evidence="6 7" key="1">
    <citation type="submission" date="2020-08" db="EMBL/GenBank/DDBJ databases">
        <title>Genomic Encyclopedia of Archaeal and Bacterial Type Strains, Phase II (KMG-II): from individual species to whole genera.</title>
        <authorList>
            <person name="Goeker M."/>
        </authorList>
    </citation>
    <scope>NUCLEOTIDE SEQUENCE [LARGE SCALE GENOMIC DNA]</scope>
    <source>
        <strain evidence="6 7">DSM 43850</strain>
    </source>
</reference>